<organism evidence="1">
    <name type="scientific">Klebsiella pneumoniae</name>
    <dbReference type="NCBI Taxonomy" id="573"/>
    <lineage>
        <taxon>Bacteria</taxon>
        <taxon>Pseudomonadati</taxon>
        <taxon>Pseudomonadota</taxon>
        <taxon>Gammaproteobacteria</taxon>
        <taxon>Enterobacterales</taxon>
        <taxon>Enterobacteriaceae</taxon>
        <taxon>Klebsiella/Raoultella group</taxon>
        <taxon>Klebsiella</taxon>
        <taxon>Klebsiella pneumoniae complex</taxon>
    </lineage>
</organism>
<sequence>MLRLRSPRLRARNRPGARQCAGSCRTWLRLCLFLGFTTGHPLALALPLQHGGLEHPAVMPPEPPISERCAIVGLAHTEADEEPALVVVHTPFLGLGAGHARQVGLPADVIDQYRAAPAGLLLVACAHHGRALAGMVQEHDRAPGIGGDGLHATDDLGHGAAGVFFLDVEPAQRVQHHQAAALGGALEAVEPLRGHDVGQAADQRLDQQAVSHGLPFLGAEVRPKGVQAVMNGGGRVFGGQVDHRAGGQFAHLQQIRPACNLCGQLQGQHGFTGTTGRHQRPDRTGHHVGQNVVQRWRRCCERLQNIDRLMGSH</sequence>
<reference evidence="1" key="1">
    <citation type="submission" date="2018-12" db="EMBL/GenBank/DDBJ databases">
        <title>IncQ1 plasmid carrying blaKPC-2 gene in Klebsiella pneumoniae isolates.</title>
        <authorList>
            <person name="Campos P.A."/>
            <person name="Araujo B.F."/>
            <person name="Dias V.L."/>
            <person name="Cerdeira L.T."/>
            <person name="Ferreira M.L."/>
            <person name="Machado L.G."/>
            <person name="Lincopan N."/>
            <person name="Gontijo-Filho P.P."/>
            <person name="Ribas R.M."/>
        </authorList>
    </citation>
    <scope>NUCLEOTIDE SEQUENCE</scope>
    <source>
        <strain evidence="1">B29</strain>
        <plasmid evidence="1">pB29</plasmid>
    </source>
</reference>
<accession>A0A411KXG3</accession>
<dbReference type="AlphaFoldDB" id="A0A411KXG3"/>
<geneLocation type="plasmid" evidence="1">
    <name>pB29</name>
</geneLocation>
<dbReference type="EMBL" id="MK330869">
    <property type="protein sequence ID" value="QBC89184.1"/>
    <property type="molecule type" value="Genomic_DNA"/>
</dbReference>
<protein>
    <submittedName>
        <fullName evidence="1">Replication protein repA</fullName>
    </submittedName>
</protein>
<keyword evidence="1" id="KW-0614">Plasmid</keyword>
<gene>
    <name evidence="1" type="primary">repA</name>
    <name evidence="1" type="ORF">pB29_011</name>
</gene>
<name>A0A411KXG3_KLEPN</name>
<proteinExistence type="predicted"/>
<evidence type="ECO:0000313" key="1">
    <source>
        <dbReference type="EMBL" id="QBC89184.1"/>
    </source>
</evidence>